<evidence type="ECO:0000313" key="5">
    <source>
        <dbReference type="Proteomes" id="UP000594638"/>
    </source>
</evidence>
<evidence type="ECO:0000313" key="4">
    <source>
        <dbReference type="EMBL" id="CAA3003985.1"/>
    </source>
</evidence>
<dbReference type="PANTHER" id="PTHR31917">
    <property type="entry name" value="AGENET DOMAIN-CONTAINING PROTEIN-RELATED"/>
    <property type="match status" value="1"/>
</dbReference>
<protein>
    <recommendedName>
        <fullName evidence="3">ENT domain-containing protein</fullName>
    </recommendedName>
</protein>
<dbReference type="InterPro" id="IPR014002">
    <property type="entry name" value="Agenet_dom_plant"/>
</dbReference>
<dbReference type="GO" id="GO:0005634">
    <property type="term" value="C:nucleus"/>
    <property type="evidence" value="ECO:0007669"/>
    <property type="project" value="UniProtKB-SubCell"/>
</dbReference>
<dbReference type="EMBL" id="CACTIH010006064">
    <property type="protein sequence ID" value="CAA3003985.1"/>
    <property type="molecule type" value="Genomic_DNA"/>
</dbReference>
<dbReference type="Pfam" id="PF05641">
    <property type="entry name" value="Agenet"/>
    <property type="match status" value="2"/>
</dbReference>
<reference evidence="4 5" key="1">
    <citation type="submission" date="2019-12" db="EMBL/GenBank/DDBJ databases">
        <authorList>
            <person name="Alioto T."/>
            <person name="Alioto T."/>
            <person name="Gomez Garrido J."/>
        </authorList>
    </citation>
    <scope>NUCLEOTIDE SEQUENCE [LARGE SCALE GENOMIC DNA]</scope>
</reference>
<dbReference type="InterPro" id="IPR005491">
    <property type="entry name" value="ENT_dom"/>
</dbReference>
<dbReference type="PANTHER" id="PTHR31917:SF5">
    <property type="entry name" value="OS02G0204500 PROTEIN"/>
    <property type="match status" value="1"/>
</dbReference>
<proteinExistence type="predicted"/>
<sequence>MAMTGCDFVCVLTMRLKRGSKVEVMDKSGDQVSWRMAEILSVNGHTYDVEYDCYPGNATQPTAERVTRKFLRPCPPLVEGLENCTSGSIVEVFDDCSWKIAMILKVLNGDQYLVRLLGCSQELIINRSNARMRQTWYNDKWILMGQGSRGCDGDGKVSRLLTSEYYQKMRFQGPGVNAMDKNQAQKYGMHIQSDAGVRESHLVSSRSLKRMSPYCSSVIEANNGHVQKMRAIEKEETKNMVVSGPIIEKVDAVAYPREILGEKNMHASFNRSYGYNQMERPNQNDIYGYCGLRSSEFNNSDSDACSVGSCSVTSHSPNDRYSHIIPLPSQLTDTPGSDAESCYGPGSGCKGKNGLHLPKEEIEASIHRLELHAYHCTLEALYASGPLSWDKEALLTNLRIMLHISNDEHLMELKYLISTKTGTHVR</sequence>
<dbReference type="AlphaFoldDB" id="A0A8S0TFB3"/>
<dbReference type="OrthoDB" id="891596at2759"/>
<dbReference type="Proteomes" id="UP000594638">
    <property type="component" value="Unassembled WGS sequence"/>
</dbReference>
<name>A0A8S0TFB3_OLEEU</name>
<comment type="subcellular location">
    <subcellularLocation>
        <location evidence="1">Nucleus</location>
    </subcellularLocation>
</comment>
<evidence type="ECO:0000256" key="1">
    <source>
        <dbReference type="ARBA" id="ARBA00004123"/>
    </source>
</evidence>
<dbReference type="PROSITE" id="PS51138">
    <property type="entry name" value="ENT"/>
    <property type="match status" value="1"/>
</dbReference>
<dbReference type="InterPro" id="IPR008395">
    <property type="entry name" value="Agenet-like_dom"/>
</dbReference>
<keyword evidence="5" id="KW-1185">Reference proteome</keyword>
<evidence type="ECO:0000256" key="2">
    <source>
        <dbReference type="ARBA" id="ARBA00023242"/>
    </source>
</evidence>
<dbReference type="SMART" id="SM00743">
    <property type="entry name" value="Agenet"/>
    <property type="match status" value="2"/>
</dbReference>
<dbReference type="Gene3D" id="1.10.1240.40">
    <property type="entry name" value="ENT domain"/>
    <property type="match status" value="1"/>
</dbReference>
<dbReference type="SUPFAM" id="SSF158639">
    <property type="entry name" value="ENT-like"/>
    <property type="match status" value="1"/>
</dbReference>
<evidence type="ECO:0000259" key="3">
    <source>
        <dbReference type="PROSITE" id="PS51138"/>
    </source>
</evidence>
<comment type="caution">
    <text evidence="4">The sequence shown here is derived from an EMBL/GenBank/DDBJ whole genome shotgun (WGS) entry which is preliminary data.</text>
</comment>
<accession>A0A8S0TFB3</accession>
<feature type="domain" description="ENT" evidence="3">
    <location>
        <begin position="362"/>
        <end position="426"/>
    </location>
</feature>
<keyword evidence="2" id="KW-0539">Nucleus</keyword>
<dbReference type="Pfam" id="PF03735">
    <property type="entry name" value="ENT"/>
    <property type="match status" value="1"/>
</dbReference>
<dbReference type="InterPro" id="IPR036142">
    <property type="entry name" value="ENT_dom-like_sf"/>
</dbReference>
<dbReference type="Gramene" id="OE9A013294T2">
    <property type="protein sequence ID" value="OE9A013294C2"/>
    <property type="gene ID" value="OE9A013294"/>
</dbReference>
<gene>
    <name evidence="4" type="ORF">OLEA9_A013294</name>
</gene>
<dbReference type="SMART" id="SM01191">
    <property type="entry name" value="ENT"/>
    <property type="match status" value="1"/>
</dbReference>
<organism evidence="4 5">
    <name type="scientific">Olea europaea subsp. europaea</name>
    <dbReference type="NCBI Taxonomy" id="158383"/>
    <lineage>
        <taxon>Eukaryota</taxon>
        <taxon>Viridiplantae</taxon>
        <taxon>Streptophyta</taxon>
        <taxon>Embryophyta</taxon>
        <taxon>Tracheophyta</taxon>
        <taxon>Spermatophyta</taxon>
        <taxon>Magnoliopsida</taxon>
        <taxon>eudicotyledons</taxon>
        <taxon>Gunneridae</taxon>
        <taxon>Pentapetalae</taxon>
        <taxon>asterids</taxon>
        <taxon>lamiids</taxon>
        <taxon>Lamiales</taxon>
        <taxon>Oleaceae</taxon>
        <taxon>Oleeae</taxon>
        <taxon>Olea</taxon>
    </lineage>
</organism>